<evidence type="ECO:0000313" key="11">
    <source>
        <dbReference type="Proteomes" id="UP001439008"/>
    </source>
</evidence>
<feature type="transmembrane region" description="Helical" evidence="7">
    <location>
        <begin position="196"/>
        <end position="216"/>
    </location>
</feature>
<evidence type="ECO:0000256" key="7">
    <source>
        <dbReference type="SAM" id="Phobius"/>
    </source>
</evidence>
<dbReference type="PANTHER" id="PTHR45630:SF7">
    <property type="entry name" value="ENDOPLASMIC RETICULUM TRANSMEMBRANE HELIX TRANSLOCASE"/>
    <property type="match status" value="1"/>
</dbReference>
<gene>
    <name evidence="10" type="primary">SPF1_2</name>
    <name evidence="10" type="ORF">MHBO_000165</name>
</gene>
<keyword evidence="3" id="KW-0547">Nucleotide-binding</keyword>
<evidence type="ECO:0000259" key="9">
    <source>
        <dbReference type="Pfam" id="PF00690"/>
    </source>
</evidence>
<dbReference type="InterPro" id="IPR004014">
    <property type="entry name" value="ATPase_P-typ_cation-transptr_N"/>
</dbReference>
<feature type="domain" description="Cation-transporting P-type ATPase N-terminal" evidence="9">
    <location>
        <begin position="166"/>
        <end position="216"/>
    </location>
</feature>
<dbReference type="EMBL" id="JBDODL010000021">
    <property type="protein sequence ID" value="MES1918155.1"/>
    <property type="molecule type" value="Genomic_DNA"/>
</dbReference>
<dbReference type="SUPFAM" id="SSF81653">
    <property type="entry name" value="Calcium ATPase, transduction domain A"/>
    <property type="match status" value="1"/>
</dbReference>
<evidence type="ECO:0000256" key="3">
    <source>
        <dbReference type="ARBA" id="ARBA00022741"/>
    </source>
</evidence>
<sequence>MTQTQLFKSFRLLRKRNNVLFYHNVYPFIVSSLLSTVLLFAFPGQKFSLKMREISLSFEITPFRAFAGCFALISALFLFALLCSLWSLEFKSFVMYQETKSVSNASHAFVEALPHCGSSEICPLSDLGQKTFFVFQKTKHFFDSSSGKFEPVAFPISMPIKRYLESKGLEDQDIPKIENLYGPNEFEIPDISFSKLFIEHISAPFFVFQLVVVVLWSLDGYIGYSLLIVAMLLLFEASMAYRRLKNLSDVRGMRFPSFPIYAFRNGKWTLIDSSRIFPGDILSFRAARSVGAPCDVVLLRGSAVVNEALLTGESTPQTKTAINSFDEVDQVLDLSAKHKSSAVNGGTFVLSASIGSPSEAVPPLVPDPPDGGALVYTLRTCLPSNQSFRNQPRTVASHHSPFDRKRFSRLRQRRAEVSSGSFECFCVLRSVRFQEEHRAAGHRRGRPLT</sequence>
<dbReference type="Pfam" id="PF00122">
    <property type="entry name" value="E1-E2_ATPase"/>
    <property type="match status" value="1"/>
</dbReference>
<feature type="domain" description="P-type ATPase A" evidence="8">
    <location>
        <begin position="263"/>
        <end position="353"/>
    </location>
</feature>
<dbReference type="Pfam" id="PF00690">
    <property type="entry name" value="Cation_ATPase_N"/>
    <property type="match status" value="1"/>
</dbReference>
<evidence type="ECO:0000256" key="6">
    <source>
        <dbReference type="ARBA" id="ARBA00022967"/>
    </source>
</evidence>
<proteinExistence type="predicted"/>
<keyword evidence="4" id="KW-0067">ATP-binding</keyword>
<evidence type="ECO:0000259" key="8">
    <source>
        <dbReference type="Pfam" id="PF00122"/>
    </source>
</evidence>
<dbReference type="InterPro" id="IPR023298">
    <property type="entry name" value="ATPase_P-typ_TM_dom_sf"/>
</dbReference>
<organism evidence="10 11">
    <name type="scientific">Bonamia ostreae</name>
    <dbReference type="NCBI Taxonomy" id="126728"/>
    <lineage>
        <taxon>Eukaryota</taxon>
        <taxon>Sar</taxon>
        <taxon>Rhizaria</taxon>
        <taxon>Endomyxa</taxon>
        <taxon>Ascetosporea</taxon>
        <taxon>Haplosporida</taxon>
        <taxon>Bonamia</taxon>
    </lineage>
</organism>
<keyword evidence="2" id="KW-0479">Metal-binding</keyword>
<keyword evidence="5" id="KW-0460">Magnesium</keyword>
<dbReference type="Proteomes" id="UP001439008">
    <property type="component" value="Unassembled WGS sequence"/>
</dbReference>
<evidence type="ECO:0000256" key="4">
    <source>
        <dbReference type="ARBA" id="ARBA00022840"/>
    </source>
</evidence>
<keyword evidence="7" id="KW-1133">Transmembrane helix</keyword>
<feature type="transmembrane region" description="Helical" evidence="7">
    <location>
        <begin position="63"/>
        <end position="88"/>
    </location>
</feature>
<protein>
    <submittedName>
        <fullName evidence="10">Cation-transporting ATPase 1</fullName>
    </submittedName>
</protein>
<evidence type="ECO:0000313" key="10">
    <source>
        <dbReference type="EMBL" id="MES1918155.1"/>
    </source>
</evidence>
<comment type="subcellular location">
    <subcellularLocation>
        <location evidence="1">Membrane</location>
        <topology evidence="1">Multi-pass membrane protein</topology>
    </subcellularLocation>
</comment>
<feature type="transmembrane region" description="Helical" evidence="7">
    <location>
        <begin position="222"/>
        <end position="241"/>
    </location>
</feature>
<keyword evidence="6" id="KW-1278">Translocase</keyword>
<reference evidence="10 11" key="1">
    <citation type="journal article" date="2024" name="BMC Biol.">
        <title>Comparative genomics of Ascetosporea gives new insight into the evolutionary basis for animal parasitism in Rhizaria.</title>
        <authorList>
            <person name="Hiltunen Thoren M."/>
            <person name="Onut-Brannstrom I."/>
            <person name="Alfjorden A."/>
            <person name="Peckova H."/>
            <person name="Swords F."/>
            <person name="Hooper C."/>
            <person name="Holzer A.S."/>
            <person name="Bass D."/>
            <person name="Burki F."/>
        </authorList>
    </citation>
    <scope>NUCLEOTIDE SEQUENCE [LARGE SCALE GENOMIC DNA]</scope>
    <source>
        <strain evidence="10">20-A016</strain>
    </source>
</reference>
<accession>A0ABV2AEL7</accession>
<dbReference type="Gene3D" id="2.70.150.10">
    <property type="entry name" value="Calcium-transporting ATPase, cytoplasmic transduction domain A"/>
    <property type="match status" value="1"/>
</dbReference>
<dbReference type="SUPFAM" id="SSF81665">
    <property type="entry name" value="Calcium ATPase, transmembrane domain M"/>
    <property type="match status" value="1"/>
</dbReference>
<keyword evidence="7" id="KW-0472">Membrane</keyword>
<keyword evidence="7" id="KW-0812">Transmembrane</keyword>
<evidence type="ECO:0000256" key="5">
    <source>
        <dbReference type="ARBA" id="ARBA00022842"/>
    </source>
</evidence>
<evidence type="ECO:0000256" key="1">
    <source>
        <dbReference type="ARBA" id="ARBA00004141"/>
    </source>
</evidence>
<evidence type="ECO:0000256" key="2">
    <source>
        <dbReference type="ARBA" id="ARBA00022723"/>
    </source>
</evidence>
<keyword evidence="11" id="KW-1185">Reference proteome</keyword>
<feature type="transmembrane region" description="Helical" evidence="7">
    <location>
        <begin position="21"/>
        <end position="43"/>
    </location>
</feature>
<name>A0ABV2AEL7_9EUKA</name>
<dbReference type="InterPro" id="IPR006544">
    <property type="entry name" value="P-type_TPase_V"/>
</dbReference>
<dbReference type="PANTHER" id="PTHR45630">
    <property type="entry name" value="CATION-TRANSPORTING ATPASE-RELATED"/>
    <property type="match status" value="1"/>
</dbReference>
<comment type="caution">
    <text evidence="10">The sequence shown here is derived from an EMBL/GenBank/DDBJ whole genome shotgun (WGS) entry which is preliminary data.</text>
</comment>
<dbReference type="InterPro" id="IPR008250">
    <property type="entry name" value="ATPase_P-typ_transduc_dom_A_sf"/>
</dbReference>
<dbReference type="InterPro" id="IPR059000">
    <property type="entry name" value="ATPase_P-type_domA"/>
</dbReference>